<dbReference type="Proteomes" id="UP000000768">
    <property type="component" value="Chromosome 3"/>
</dbReference>
<keyword evidence="2" id="KW-1185">Reference proteome</keyword>
<protein>
    <submittedName>
        <fullName evidence="1">Uncharacterized protein</fullName>
    </submittedName>
</protein>
<name>A0A1W0VVI4_SORBI</name>
<dbReference type="Gramene" id="OQU86126">
    <property type="protein sequence ID" value="OQU86126"/>
    <property type="gene ID" value="SORBI_3003G023450"/>
</dbReference>
<accession>A0A1W0VVI4</accession>
<gene>
    <name evidence="1" type="ORF">SORBI_3003G023450</name>
</gene>
<organism evidence="1 2">
    <name type="scientific">Sorghum bicolor</name>
    <name type="common">Sorghum</name>
    <name type="synonym">Sorghum vulgare</name>
    <dbReference type="NCBI Taxonomy" id="4558"/>
    <lineage>
        <taxon>Eukaryota</taxon>
        <taxon>Viridiplantae</taxon>
        <taxon>Streptophyta</taxon>
        <taxon>Embryophyta</taxon>
        <taxon>Tracheophyta</taxon>
        <taxon>Spermatophyta</taxon>
        <taxon>Magnoliopsida</taxon>
        <taxon>Liliopsida</taxon>
        <taxon>Poales</taxon>
        <taxon>Poaceae</taxon>
        <taxon>PACMAD clade</taxon>
        <taxon>Panicoideae</taxon>
        <taxon>Andropogonodae</taxon>
        <taxon>Andropogoneae</taxon>
        <taxon>Sorghinae</taxon>
        <taxon>Sorghum</taxon>
    </lineage>
</organism>
<evidence type="ECO:0000313" key="2">
    <source>
        <dbReference type="Proteomes" id="UP000000768"/>
    </source>
</evidence>
<dbReference type="AlphaFoldDB" id="A0A1W0VVI4"/>
<dbReference type="EMBL" id="CM000762">
    <property type="protein sequence ID" value="OQU86126.1"/>
    <property type="molecule type" value="Genomic_DNA"/>
</dbReference>
<evidence type="ECO:0000313" key="1">
    <source>
        <dbReference type="EMBL" id="OQU86126.1"/>
    </source>
</evidence>
<sequence>MATGSWTWLACEKPCCGSDSFFESQFIKFTVSIPFCYPFGSIQQLYEYSFIKKSEISQIQKMPHLFLVSYSLRSKL</sequence>
<dbReference type="InParanoid" id="A0A1W0VVI4"/>
<reference evidence="1 2" key="1">
    <citation type="journal article" date="2009" name="Nature">
        <title>The Sorghum bicolor genome and the diversification of grasses.</title>
        <authorList>
            <person name="Paterson A.H."/>
            <person name="Bowers J.E."/>
            <person name="Bruggmann R."/>
            <person name="Dubchak I."/>
            <person name="Grimwood J."/>
            <person name="Gundlach H."/>
            <person name="Haberer G."/>
            <person name="Hellsten U."/>
            <person name="Mitros T."/>
            <person name="Poliakov A."/>
            <person name="Schmutz J."/>
            <person name="Spannagl M."/>
            <person name="Tang H."/>
            <person name="Wang X."/>
            <person name="Wicker T."/>
            <person name="Bharti A.K."/>
            <person name="Chapman J."/>
            <person name="Feltus F.A."/>
            <person name="Gowik U."/>
            <person name="Grigoriev I.V."/>
            <person name="Lyons E."/>
            <person name="Maher C.A."/>
            <person name="Martis M."/>
            <person name="Narechania A."/>
            <person name="Otillar R.P."/>
            <person name="Penning B.W."/>
            <person name="Salamov A.A."/>
            <person name="Wang Y."/>
            <person name="Zhang L."/>
            <person name="Carpita N.C."/>
            <person name="Freeling M."/>
            <person name="Gingle A.R."/>
            <person name="Hash C.T."/>
            <person name="Keller B."/>
            <person name="Klein P."/>
            <person name="Kresovich S."/>
            <person name="McCann M.C."/>
            <person name="Ming R."/>
            <person name="Peterson D.G."/>
            <person name="Mehboob-ur-Rahman"/>
            <person name="Ware D."/>
            <person name="Westhoff P."/>
            <person name="Mayer K.F."/>
            <person name="Messing J."/>
            <person name="Rokhsar D.S."/>
        </authorList>
    </citation>
    <scope>NUCLEOTIDE SEQUENCE [LARGE SCALE GENOMIC DNA]</scope>
    <source>
        <strain evidence="2">cv. BTx623</strain>
    </source>
</reference>
<proteinExistence type="predicted"/>
<reference evidence="2" key="2">
    <citation type="journal article" date="2018" name="Plant J.">
        <title>The Sorghum bicolor reference genome: improved assembly, gene annotations, a transcriptome atlas, and signatures of genome organization.</title>
        <authorList>
            <person name="McCormick R.F."/>
            <person name="Truong S.K."/>
            <person name="Sreedasyam A."/>
            <person name="Jenkins J."/>
            <person name="Shu S."/>
            <person name="Sims D."/>
            <person name="Kennedy M."/>
            <person name="Amirebrahimi M."/>
            <person name="Weers B.D."/>
            <person name="McKinley B."/>
            <person name="Mattison A."/>
            <person name="Morishige D.T."/>
            <person name="Grimwood J."/>
            <person name="Schmutz J."/>
            <person name="Mullet J.E."/>
        </authorList>
    </citation>
    <scope>NUCLEOTIDE SEQUENCE [LARGE SCALE GENOMIC DNA]</scope>
    <source>
        <strain evidence="2">cv. BTx623</strain>
    </source>
</reference>